<dbReference type="Proteomes" id="UP000186601">
    <property type="component" value="Unassembled WGS sequence"/>
</dbReference>
<dbReference type="EMBL" id="MLYV02000906">
    <property type="protein sequence ID" value="PSR75322.1"/>
    <property type="molecule type" value="Genomic_DNA"/>
</dbReference>
<dbReference type="Pfam" id="PF11807">
    <property type="entry name" value="UstYa"/>
    <property type="match status" value="1"/>
</dbReference>
<comment type="pathway">
    <text evidence="1">Mycotoxin biosynthesis.</text>
</comment>
<dbReference type="STRING" id="98765.A0A2R6NRG1"/>
<protein>
    <submittedName>
        <fullName evidence="3">Uncharacterized protein</fullName>
    </submittedName>
</protein>
<evidence type="ECO:0000256" key="1">
    <source>
        <dbReference type="ARBA" id="ARBA00004685"/>
    </source>
</evidence>
<organism evidence="3 4">
    <name type="scientific">Hermanssonia centrifuga</name>
    <dbReference type="NCBI Taxonomy" id="98765"/>
    <lineage>
        <taxon>Eukaryota</taxon>
        <taxon>Fungi</taxon>
        <taxon>Dikarya</taxon>
        <taxon>Basidiomycota</taxon>
        <taxon>Agaricomycotina</taxon>
        <taxon>Agaricomycetes</taxon>
        <taxon>Polyporales</taxon>
        <taxon>Meruliaceae</taxon>
        <taxon>Hermanssonia</taxon>
    </lineage>
</organism>
<name>A0A2R6NRG1_9APHY</name>
<proteinExistence type="inferred from homology"/>
<comment type="caution">
    <text evidence="3">The sequence shown here is derived from an EMBL/GenBank/DDBJ whole genome shotgun (WGS) entry which is preliminary data.</text>
</comment>
<gene>
    <name evidence="3" type="ORF">PHLCEN_2v9185</name>
</gene>
<dbReference type="OrthoDB" id="3687641at2759"/>
<dbReference type="InterPro" id="IPR021765">
    <property type="entry name" value="UstYa-like"/>
</dbReference>
<dbReference type="AlphaFoldDB" id="A0A2R6NRG1"/>
<keyword evidence="4" id="KW-1185">Reference proteome</keyword>
<sequence>MVVSSTFVLLLQPTMSIDSIIHSERRNGRSIVTITILLITALNVLLNTDTVALSLPNWYTVNNLVVDRPHPRDSAATWDVGPIRQATMTPEESVHYKLNTVAGEEEWSTILPHGRGVVYEDREGEETPYRLAMFHQLECLAAVREEMMARQAGKPVSERARFCLNYLRQSIQCHSDAHLEMVRSEYGGRAVLPYTTRTNCLDWEAIWGRAESHFHSRRNNSVTS</sequence>
<evidence type="ECO:0000313" key="3">
    <source>
        <dbReference type="EMBL" id="PSR75322.1"/>
    </source>
</evidence>
<reference evidence="3 4" key="1">
    <citation type="submission" date="2018-02" db="EMBL/GenBank/DDBJ databases">
        <title>Genome sequence of the basidiomycete white-rot fungus Phlebia centrifuga.</title>
        <authorList>
            <person name="Granchi Z."/>
            <person name="Peng M."/>
            <person name="de Vries R.P."/>
            <person name="Hilden K."/>
            <person name="Makela M.R."/>
            <person name="Grigoriev I."/>
            <person name="Riley R."/>
        </authorList>
    </citation>
    <scope>NUCLEOTIDE SEQUENCE [LARGE SCALE GENOMIC DNA]</scope>
    <source>
        <strain evidence="3 4">FBCC195</strain>
    </source>
</reference>
<dbReference type="PANTHER" id="PTHR33365">
    <property type="entry name" value="YALI0B05434P"/>
    <property type="match status" value="1"/>
</dbReference>
<evidence type="ECO:0000313" key="4">
    <source>
        <dbReference type="Proteomes" id="UP000186601"/>
    </source>
</evidence>
<dbReference type="GO" id="GO:0043386">
    <property type="term" value="P:mycotoxin biosynthetic process"/>
    <property type="evidence" value="ECO:0007669"/>
    <property type="project" value="InterPro"/>
</dbReference>
<dbReference type="PANTHER" id="PTHR33365:SF4">
    <property type="entry name" value="CYCLOCHLOROTINE BIOSYNTHESIS PROTEIN O"/>
    <property type="match status" value="1"/>
</dbReference>
<comment type="similarity">
    <text evidence="2">Belongs to the ustYa family.</text>
</comment>
<accession>A0A2R6NRG1</accession>
<evidence type="ECO:0000256" key="2">
    <source>
        <dbReference type="ARBA" id="ARBA00035112"/>
    </source>
</evidence>